<dbReference type="Pfam" id="PF12792">
    <property type="entry name" value="CSS-motif"/>
    <property type="match status" value="1"/>
</dbReference>
<evidence type="ECO:0000256" key="3">
    <source>
        <dbReference type="ARBA" id="ARBA00022475"/>
    </source>
</evidence>
<protein>
    <recommendedName>
        <fullName evidence="2">cyclic-guanylate-specific phosphodiesterase</fullName>
        <ecNumber evidence="2">3.1.4.52</ecNumber>
    </recommendedName>
</protein>
<dbReference type="RefSeq" id="WP_207541801.1">
    <property type="nucleotide sequence ID" value="NZ_JAFNAA010000004.1"/>
</dbReference>
<keyword evidence="5 10" id="KW-0812">Transmembrane</keyword>
<dbReference type="Gene3D" id="3.20.20.450">
    <property type="entry name" value="EAL domain"/>
    <property type="match status" value="1"/>
</dbReference>
<feature type="transmembrane region" description="Helical" evidence="10">
    <location>
        <begin position="7"/>
        <end position="27"/>
    </location>
</feature>
<dbReference type="PROSITE" id="PS50883">
    <property type="entry name" value="EAL"/>
    <property type="match status" value="1"/>
</dbReference>
<dbReference type="Pfam" id="PF00563">
    <property type="entry name" value="EAL"/>
    <property type="match status" value="1"/>
</dbReference>
<keyword evidence="8 10" id="KW-0472">Membrane</keyword>
<dbReference type="SUPFAM" id="SSF141868">
    <property type="entry name" value="EAL domain-like"/>
    <property type="match status" value="1"/>
</dbReference>
<evidence type="ECO:0000256" key="9">
    <source>
        <dbReference type="ARBA" id="ARBA00034290"/>
    </source>
</evidence>
<keyword evidence="3" id="KW-1003">Cell membrane</keyword>
<name>A0A8I2B491_PLESH</name>
<evidence type="ECO:0000256" key="8">
    <source>
        <dbReference type="ARBA" id="ARBA00023136"/>
    </source>
</evidence>
<evidence type="ECO:0000313" key="12">
    <source>
        <dbReference type="EMBL" id="MBO1107710.1"/>
    </source>
</evidence>
<dbReference type="EC" id="3.1.4.52" evidence="2"/>
<dbReference type="EMBL" id="JAFNAA010000004">
    <property type="protein sequence ID" value="MBO1107710.1"/>
    <property type="molecule type" value="Genomic_DNA"/>
</dbReference>
<dbReference type="PANTHER" id="PTHR33121">
    <property type="entry name" value="CYCLIC DI-GMP PHOSPHODIESTERASE PDEF"/>
    <property type="match status" value="1"/>
</dbReference>
<evidence type="ECO:0000256" key="10">
    <source>
        <dbReference type="SAM" id="Phobius"/>
    </source>
</evidence>
<keyword evidence="6 12" id="KW-0378">Hydrolase</keyword>
<evidence type="ECO:0000256" key="2">
    <source>
        <dbReference type="ARBA" id="ARBA00012282"/>
    </source>
</evidence>
<sequence length="506" mass="56891">MRSKISIIIFSGVSTFILVFILSLLFIQSYSANETNAALTQTRISIDQRLDRVVGEIDKLFSLPQLTCSAIKEDLVKLAAFDDMVRSYLIVKGDEIYCSSALGSRTFLLKNYFPDTRVDKPYGLHVSLGTAALPNKPIVYLWVKDHSGRVSGGLATIPLPVNSAQLLVSASAKLTAIAIVIDDKALVTGQHEFQSPTSLPKPLASIESEKYGYRLYFFGKLLTVTSWYEMIFFSLTISMLVMMLIYIYHGKAQDMRSEILRGIREGQFFVVYQPVFNLHSQVMAGFEVLLRWKHPVKGLIPPDQFIAYAEHNGVIIELTKHMFALVAKDAKLMRQHFSPGMKLAVNISAVHLQSEHIIADLTAFRACLPAQHFVCVLEITERVLIKDDAEAERLFKELHDLGFELAIDDFGTGHSALIYLQKHKMDFLKIDKGFIQSIGQETVHTPVLNSILQMATDLSMKVVAEGVETEKQLTYLRRSGVLYAQGYYFSRPLTCEQLLHDVSHTD</sequence>
<comment type="caution">
    <text evidence="12">The sequence shown here is derived from an EMBL/GenBank/DDBJ whole genome shotgun (WGS) entry which is preliminary data.</text>
</comment>
<evidence type="ECO:0000256" key="7">
    <source>
        <dbReference type="ARBA" id="ARBA00022989"/>
    </source>
</evidence>
<keyword evidence="7 10" id="KW-1133">Transmembrane helix</keyword>
<evidence type="ECO:0000256" key="1">
    <source>
        <dbReference type="ARBA" id="ARBA00004651"/>
    </source>
</evidence>
<comment type="catalytic activity">
    <reaction evidence="9">
        <text>3',3'-c-di-GMP + H2O = 5'-phosphoguanylyl(3'-&gt;5')guanosine + H(+)</text>
        <dbReference type="Rhea" id="RHEA:24902"/>
        <dbReference type="ChEBI" id="CHEBI:15377"/>
        <dbReference type="ChEBI" id="CHEBI:15378"/>
        <dbReference type="ChEBI" id="CHEBI:58754"/>
        <dbReference type="ChEBI" id="CHEBI:58805"/>
        <dbReference type="EC" id="3.1.4.52"/>
    </reaction>
</comment>
<dbReference type="NCBIfam" id="NF007839">
    <property type="entry name" value="PRK10551.1"/>
    <property type="match status" value="1"/>
</dbReference>
<dbReference type="GO" id="GO:0005886">
    <property type="term" value="C:plasma membrane"/>
    <property type="evidence" value="ECO:0007669"/>
    <property type="project" value="UniProtKB-SubCell"/>
</dbReference>
<dbReference type="CDD" id="cd01948">
    <property type="entry name" value="EAL"/>
    <property type="match status" value="1"/>
</dbReference>
<proteinExistence type="predicted"/>
<dbReference type="InterPro" id="IPR035919">
    <property type="entry name" value="EAL_sf"/>
</dbReference>
<comment type="subcellular location">
    <subcellularLocation>
        <location evidence="1">Cell membrane</location>
        <topology evidence="1">Multi-pass membrane protein</topology>
    </subcellularLocation>
</comment>
<dbReference type="PANTHER" id="PTHR33121:SF73">
    <property type="entry name" value="CYCLIC DI-GMP PHOSPHODIESTERASE PDEN-RELATED"/>
    <property type="match status" value="1"/>
</dbReference>
<organism evidence="12 13">
    <name type="scientific">Plesiomonas shigelloides</name>
    <name type="common">Aeromonas shigelloides</name>
    <dbReference type="NCBI Taxonomy" id="703"/>
    <lineage>
        <taxon>Bacteria</taxon>
        <taxon>Pseudomonadati</taxon>
        <taxon>Pseudomonadota</taxon>
        <taxon>Gammaproteobacteria</taxon>
        <taxon>Enterobacterales</taxon>
        <taxon>Enterobacteriaceae</taxon>
        <taxon>Plesiomonas</taxon>
    </lineage>
</organism>
<reference evidence="12" key="1">
    <citation type="submission" date="2021-03" db="EMBL/GenBank/DDBJ databases">
        <title>Plesiomonas shigelloides zfcc0051, isolated from zebrafish feces.</title>
        <authorList>
            <person name="Vanderhoek Z."/>
            <person name="Gaulke C."/>
        </authorList>
    </citation>
    <scope>NUCLEOTIDE SEQUENCE</scope>
    <source>
        <strain evidence="12">Zfcc0051</strain>
    </source>
</reference>
<dbReference type="SMART" id="SM00052">
    <property type="entry name" value="EAL"/>
    <property type="match status" value="1"/>
</dbReference>
<evidence type="ECO:0000256" key="5">
    <source>
        <dbReference type="ARBA" id="ARBA00022692"/>
    </source>
</evidence>
<feature type="domain" description="EAL" evidence="11">
    <location>
        <begin position="252"/>
        <end position="506"/>
    </location>
</feature>
<evidence type="ECO:0000313" key="13">
    <source>
        <dbReference type="Proteomes" id="UP000664658"/>
    </source>
</evidence>
<keyword evidence="4" id="KW-0973">c-di-GMP</keyword>
<evidence type="ECO:0000259" key="11">
    <source>
        <dbReference type="PROSITE" id="PS50883"/>
    </source>
</evidence>
<evidence type="ECO:0000256" key="6">
    <source>
        <dbReference type="ARBA" id="ARBA00022801"/>
    </source>
</evidence>
<dbReference type="Proteomes" id="UP000664658">
    <property type="component" value="Unassembled WGS sequence"/>
</dbReference>
<dbReference type="AlphaFoldDB" id="A0A8I2B491"/>
<gene>
    <name evidence="12" type="ORF">J2R62_05650</name>
</gene>
<dbReference type="InterPro" id="IPR001633">
    <property type="entry name" value="EAL_dom"/>
</dbReference>
<feature type="transmembrane region" description="Helical" evidence="10">
    <location>
        <begin position="227"/>
        <end position="248"/>
    </location>
</feature>
<dbReference type="InterPro" id="IPR024744">
    <property type="entry name" value="CSS-motif_dom"/>
</dbReference>
<dbReference type="GO" id="GO:0071111">
    <property type="term" value="F:cyclic-guanylate-specific phosphodiesterase activity"/>
    <property type="evidence" value="ECO:0007669"/>
    <property type="project" value="UniProtKB-EC"/>
</dbReference>
<evidence type="ECO:0000256" key="4">
    <source>
        <dbReference type="ARBA" id="ARBA00022636"/>
    </source>
</evidence>
<dbReference type="InterPro" id="IPR050706">
    <property type="entry name" value="Cyclic-di-GMP_PDE-like"/>
</dbReference>
<accession>A0A8I2B491</accession>